<name>A0A5E5BIH7_9BURK</name>
<dbReference type="Proteomes" id="UP000335538">
    <property type="component" value="Unassembled WGS sequence"/>
</dbReference>
<gene>
    <name evidence="1" type="ORF">PSP31121_05103</name>
</gene>
<reference evidence="1 2" key="1">
    <citation type="submission" date="2019-08" db="EMBL/GenBank/DDBJ databases">
        <authorList>
            <person name="Peeters C."/>
        </authorList>
    </citation>
    <scope>NUCLEOTIDE SEQUENCE [LARGE SCALE GENOMIC DNA]</scope>
    <source>
        <strain evidence="1 2">LMG 31121</strain>
    </source>
</reference>
<organism evidence="1 2">
    <name type="scientific">Pandoraea sputorum</name>
    <dbReference type="NCBI Taxonomy" id="93222"/>
    <lineage>
        <taxon>Bacteria</taxon>
        <taxon>Pseudomonadati</taxon>
        <taxon>Pseudomonadota</taxon>
        <taxon>Betaproteobacteria</taxon>
        <taxon>Burkholderiales</taxon>
        <taxon>Burkholderiaceae</taxon>
        <taxon>Pandoraea</taxon>
    </lineage>
</organism>
<evidence type="ECO:0000313" key="1">
    <source>
        <dbReference type="EMBL" id="VVE85148.1"/>
    </source>
</evidence>
<accession>A0A5E5BIH7</accession>
<evidence type="ECO:0000313" key="2">
    <source>
        <dbReference type="Proteomes" id="UP000335538"/>
    </source>
</evidence>
<dbReference type="RefSeq" id="WP_150811250.1">
    <property type="nucleotide sequence ID" value="NZ_CABPSR010000024.1"/>
</dbReference>
<proteinExistence type="predicted"/>
<protein>
    <submittedName>
        <fullName evidence="1">Uncharacterized protein</fullName>
    </submittedName>
</protein>
<dbReference type="EMBL" id="CABPSR010000024">
    <property type="protein sequence ID" value="VVE85148.1"/>
    <property type="molecule type" value="Genomic_DNA"/>
</dbReference>
<sequence length="148" mass="16135">MSENKTVTFDAETQQVVPKVPTDEMLKAGSNKKNYGITSDVYVAMIAAAPTPAAQSAGQEAIYQYMTEAGDWADTDWMDYQSAEVEKRIVYAAPVNGGTNATAFNAELLKALDFMVNRFEGEFGLKFSQRHALKNARAALAKARGEQA</sequence>
<dbReference type="AlphaFoldDB" id="A0A5E5BIH7"/>